<dbReference type="InterPro" id="IPR001623">
    <property type="entry name" value="DnaJ_domain"/>
</dbReference>
<dbReference type="GO" id="GO:0005634">
    <property type="term" value="C:nucleus"/>
    <property type="evidence" value="ECO:0007669"/>
    <property type="project" value="TreeGrafter"/>
</dbReference>
<proteinExistence type="predicted"/>
<dbReference type="InterPro" id="IPR018253">
    <property type="entry name" value="DnaJ_domain_CS"/>
</dbReference>
<dbReference type="GO" id="GO:0044183">
    <property type="term" value="F:protein folding chaperone"/>
    <property type="evidence" value="ECO:0007669"/>
    <property type="project" value="TreeGrafter"/>
</dbReference>
<dbReference type="AlphaFoldDB" id="A0A382RU49"/>
<dbReference type="GO" id="GO:0051087">
    <property type="term" value="F:protein-folding chaperone binding"/>
    <property type="evidence" value="ECO:0007669"/>
    <property type="project" value="TreeGrafter"/>
</dbReference>
<dbReference type="CDD" id="cd06257">
    <property type="entry name" value="DnaJ"/>
    <property type="match status" value="1"/>
</dbReference>
<sequence>MGSGNSTMSKRDYYEVLGVSRDASDSEVKKAYREKALKYHPDKNPGDAEAEAAFKEVSEAFEILSDEEKKKLYDEHGHEGL</sequence>
<dbReference type="PROSITE" id="PS50076">
    <property type="entry name" value="DNAJ_2"/>
    <property type="match status" value="1"/>
</dbReference>
<dbReference type="PANTHER" id="PTHR43948">
    <property type="entry name" value="DNAJ HOMOLOG SUBFAMILY B"/>
    <property type="match status" value="1"/>
</dbReference>
<dbReference type="PANTHER" id="PTHR43948:SF10">
    <property type="entry name" value="MRJ, ISOFORM E"/>
    <property type="match status" value="1"/>
</dbReference>
<dbReference type="InterPro" id="IPR036869">
    <property type="entry name" value="J_dom_sf"/>
</dbReference>
<feature type="domain" description="J" evidence="1">
    <location>
        <begin position="12"/>
        <end position="77"/>
    </location>
</feature>
<dbReference type="GO" id="GO:0005737">
    <property type="term" value="C:cytoplasm"/>
    <property type="evidence" value="ECO:0007669"/>
    <property type="project" value="TreeGrafter"/>
</dbReference>
<dbReference type="GO" id="GO:0051082">
    <property type="term" value="F:unfolded protein binding"/>
    <property type="evidence" value="ECO:0007669"/>
    <property type="project" value="TreeGrafter"/>
</dbReference>
<protein>
    <recommendedName>
        <fullName evidence="1">J domain-containing protein</fullName>
    </recommendedName>
</protein>
<accession>A0A382RU49</accession>
<reference evidence="2" key="1">
    <citation type="submission" date="2018-05" db="EMBL/GenBank/DDBJ databases">
        <authorList>
            <person name="Lanie J.A."/>
            <person name="Ng W.-L."/>
            <person name="Kazmierczak K.M."/>
            <person name="Andrzejewski T.M."/>
            <person name="Davidsen T.M."/>
            <person name="Wayne K.J."/>
            <person name="Tettelin H."/>
            <person name="Glass J.I."/>
            <person name="Rusch D."/>
            <person name="Podicherti R."/>
            <person name="Tsui H.-C.T."/>
            <person name="Winkler M.E."/>
        </authorList>
    </citation>
    <scope>NUCLEOTIDE SEQUENCE</scope>
</reference>
<dbReference type="SMART" id="SM00271">
    <property type="entry name" value="DnaJ"/>
    <property type="match status" value="1"/>
</dbReference>
<name>A0A382RU49_9ZZZZ</name>
<dbReference type="PRINTS" id="PR00625">
    <property type="entry name" value="JDOMAIN"/>
</dbReference>
<organism evidence="2">
    <name type="scientific">marine metagenome</name>
    <dbReference type="NCBI Taxonomy" id="408172"/>
    <lineage>
        <taxon>unclassified sequences</taxon>
        <taxon>metagenomes</taxon>
        <taxon>ecological metagenomes</taxon>
    </lineage>
</organism>
<evidence type="ECO:0000313" key="2">
    <source>
        <dbReference type="EMBL" id="SVD00685.1"/>
    </source>
</evidence>
<gene>
    <name evidence="2" type="ORF">METZ01_LOCUS353539</name>
</gene>
<dbReference type="Pfam" id="PF00226">
    <property type="entry name" value="DnaJ"/>
    <property type="match status" value="1"/>
</dbReference>
<dbReference type="SUPFAM" id="SSF46565">
    <property type="entry name" value="Chaperone J-domain"/>
    <property type="match status" value="1"/>
</dbReference>
<feature type="non-terminal residue" evidence="2">
    <location>
        <position position="81"/>
    </location>
</feature>
<dbReference type="Gene3D" id="1.10.287.110">
    <property type="entry name" value="DnaJ domain"/>
    <property type="match status" value="1"/>
</dbReference>
<dbReference type="PROSITE" id="PS00636">
    <property type="entry name" value="DNAJ_1"/>
    <property type="match status" value="1"/>
</dbReference>
<dbReference type="EMBL" id="UINC01123906">
    <property type="protein sequence ID" value="SVD00685.1"/>
    <property type="molecule type" value="Genomic_DNA"/>
</dbReference>
<evidence type="ECO:0000259" key="1">
    <source>
        <dbReference type="PROSITE" id="PS50076"/>
    </source>
</evidence>